<feature type="transmembrane region" description="Helical" evidence="6">
    <location>
        <begin position="136"/>
        <end position="156"/>
    </location>
</feature>
<dbReference type="InterPro" id="IPR016174">
    <property type="entry name" value="Di-haem_cyt_TM"/>
</dbReference>
<dbReference type="Proteomes" id="UP000662888">
    <property type="component" value="Chromosome"/>
</dbReference>
<name>A0AA49AB61_9BURK</name>
<evidence type="ECO:0000256" key="4">
    <source>
        <dbReference type="ARBA" id="ARBA00022989"/>
    </source>
</evidence>
<dbReference type="PANTHER" id="PTHR30485">
    <property type="entry name" value="NI/FE-HYDROGENASE 1 B-TYPE CYTOCHROME SUBUNIT"/>
    <property type="match status" value="1"/>
</dbReference>
<evidence type="ECO:0000313" key="8">
    <source>
        <dbReference type="EMBL" id="QPI53209.1"/>
    </source>
</evidence>
<dbReference type="InterPro" id="IPR011577">
    <property type="entry name" value="Cyt_b561_bac/Ni-Hgenase"/>
</dbReference>
<evidence type="ECO:0000256" key="1">
    <source>
        <dbReference type="ARBA" id="ARBA00004651"/>
    </source>
</evidence>
<reference evidence="8 9" key="1">
    <citation type="submission" date="2020-11" db="EMBL/GenBank/DDBJ databases">
        <authorList>
            <person name="Sun Q."/>
        </authorList>
    </citation>
    <scope>NUCLEOTIDE SEQUENCE [LARGE SCALE GENOMIC DNA]</scope>
    <source>
        <strain evidence="8 9">P8398</strain>
    </source>
</reference>
<proteinExistence type="predicted"/>
<evidence type="ECO:0000256" key="3">
    <source>
        <dbReference type="ARBA" id="ARBA00022692"/>
    </source>
</evidence>
<sequence length="180" mass="19570">MKQDWQKIWDAPVRLLHWSLVASILAAWITSGQTGMAHEYIGYAAAAIVAARLLWGFTGNRYARFGQFVRAPAPTVAYLRAVAKGRAARHLGHNPLGGAMVLALLTCVSLLALSGWAATTDLLWGYAWPVRLHVGIAWTLVGLVALHVSGVVFTGWQHRENLIIAMITGRKKPPAPGDQD</sequence>
<dbReference type="Pfam" id="PF01292">
    <property type="entry name" value="Ni_hydr_CYTB"/>
    <property type="match status" value="1"/>
</dbReference>
<comment type="subcellular location">
    <subcellularLocation>
        <location evidence="1">Cell membrane</location>
        <topology evidence="1">Multi-pass membrane protein</topology>
    </subcellularLocation>
</comment>
<gene>
    <name evidence="8" type="ORF">IV454_11355</name>
</gene>
<protein>
    <submittedName>
        <fullName evidence="8">Cytochrome b/b6 domain-containing protein</fullName>
    </submittedName>
</protein>
<keyword evidence="5 6" id="KW-0472">Membrane</keyword>
<evidence type="ECO:0000256" key="6">
    <source>
        <dbReference type="SAM" id="Phobius"/>
    </source>
</evidence>
<feature type="transmembrane region" description="Helical" evidence="6">
    <location>
        <begin position="12"/>
        <end position="31"/>
    </location>
</feature>
<evidence type="ECO:0000313" key="9">
    <source>
        <dbReference type="Proteomes" id="UP000662888"/>
    </source>
</evidence>
<dbReference type="Gene3D" id="1.20.950.20">
    <property type="entry name" value="Transmembrane di-heme cytochromes, Chain C"/>
    <property type="match status" value="1"/>
</dbReference>
<feature type="transmembrane region" description="Helical" evidence="6">
    <location>
        <begin position="37"/>
        <end position="55"/>
    </location>
</feature>
<feature type="transmembrane region" description="Helical" evidence="6">
    <location>
        <begin position="96"/>
        <end position="116"/>
    </location>
</feature>
<keyword evidence="4 6" id="KW-1133">Transmembrane helix</keyword>
<accession>A0AA49AB61</accession>
<organism evidence="8 9">
    <name type="scientific">Massilia antarctica</name>
    <dbReference type="NCBI Taxonomy" id="2765360"/>
    <lineage>
        <taxon>Bacteria</taxon>
        <taxon>Pseudomonadati</taxon>
        <taxon>Pseudomonadota</taxon>
        <taxon>Betaproteobacteria</taxon>
        <taxon>Burkholderiales</taxon>
        <taxon>Oxalobacteraceae</taxon>
        <taxon>Telluria group</taxon>
        <taxon>Massilia</taxon>
    </lineage>
</organism>
<evidence type="ECO:0000256" key="5">
    <source>
        <dbReference type="ARBA" id="ARBA00023136"/>
    </source>
</evidence>
<keyword evidence="9" id="KW-1185">Reference proteome</keyword>
<dbReference type="SUPFAM" id="SSF81342">
    <property type="entry name" value="Transmembrane di-heme cytochromes"/>
    <property type="match status" value="1"/>
</dbReference>
<feature type="domain" description="Cytochrome b561 bacterial/Ni-hydrogenase" evidence="7">
    <location>
        <begin position="9"/>
        <end position="169"/>
    </location>
</feature>
<dbReference type="EMBL" id="CP065053">
    <property type="protein sequence ID" value="QPI53209.1"/>
    <property type="molecule type" value="Genomic_DNA"/>
</dbReference>
<dbReference type="InterPro" id="IPR051542">
    <property type="entry name" value="Hydrogenase_cytochrome"/>
</dbReference>
<keyword evidence="3 6" id="KW-0812">Transmembrane</keyword>
<evidence type="ECO:0000256" key="2">
    <source>
        <dbReference type="ARBA" id="ARBA00022475"/>
    </source>
</evidence>
<dbReference type="PANTHER" id="PTHR30485:SF2">
    <property type="entry name" value="BLL0597 PROTEIN"/>
    <property type="match status" value="1"/>
</dbReference>
<evidence type="ECO:0000259" key="7">
    <source>
        <dbReference type="Pfam" id="PF01292"/>
    </source>
</evidence>
<keyword evidence="2" id="KW-1003">Cell membrane</keyword>